<dbReference type="GeneID" id="72381380"/>
<evidence type="ECO:0000256" key="10">
    <source>
        <dbReference type="RuleBase" id="RU362071"/>
    </source>
</evidence>
<comment type="subcellular location">
    <subcellularLocation>
        <location evidence="10">Cell membrane</location>
        <topology evidence="10">Multi-pass membrane protein</topology>
    </subcellularLocation>
    <subcellularLocation>
        <location evidence="10">Bacterial flagellum basal body</location>
    </subcellularLocation>
</comment>
<keyword evidence="5 10" id="KW-0812">Transmembrane</keyword>
<evidence type="ECO:0000256" key="6">
    <source>
        <dbReference type="ARBA" id="ARBA00022989"/>
    </source>
</evidence>
<evidence type="ECO:0000256" key="4">
    <source>
        <dbReference type="ARBA" id="ARBA00022475"/>
    </source>
</evidence>
<dbReference type="PANTHER" id="PTHR30065">
    <property type="entry name" value="FLAGELLAR BIOSYNTHETIC PROTEIN FLIR"/>
    <property type="match status" value="1"/>
</dbReference>
<comment type="similarity">
    <text evidence="2 10">Belongs to the FliR/MopE/SpaR family.</text>
</comment>
<dbReference type="GO" id="GO:0044780">
    <property type="term" value="P:bacterial-type flagellum assembly"/>
    <property type="evidence" value="ECO:0007669"/>
    <property type="project" value="UniProtKB-UniRule"/>
</dbReference>
<keyword evidence="6 10" id="KW-1133">Transmembrane helix</keyword>
<feature type="transmembrane region" description="Helical" evidence="10">
    <location>
        <begin position="216"/>
        <end position="235"/>
    </location>
</feature>
<proteinExistence type="inferred from homology"/>
<evidence type="ECO:0000313" key="11">
    <source>
        <dbReference type="EMBL" id="SBW00150.1"/>
    </source>
</evidence>
<keyword evidence="11" id="KW-0969">Cilium</keyword>
<sequence>MDVYNYDPASVLSLLLTMMRVSIVMFMLPVFSTNNIPTQVKAAITIVFCLGVWPHLTLPAAALPAHPFDVALMMLGEMVLGLVLGMAVNFLFMGIQAGGELLGFQMGFTMINFADPLTGNQTGVTAFFLWMVSLLVFLSLDGHLYMIKGFAASFDLVPPGGLFIGPVVLRQILYLASQMFVLALQIAAPVMVALFMVEVSLGLMARTSPQIPIMEFGFPIKVMVGFFFLGLLMVIMSDRIASFVQGLDSLFINLLRSMSPLYQ</sequence>
<reference evidence="11" key="1">
    <citation type="submission" date="2016-04" db="EMBL/GenBank/DDBJ databases">
        <authorList>
            <person name="Evans L.H."/>
            <person name="Alamgir A."/>
            <person name="Owens N."/>
            <person name="Weber N.D."/>
            <person name="Virtaneva K."/>
            <person name="Barbian K."/>
            <person name="Babar A."/>
            <person name="Rosenke K."/>
        </authorList>
    </citation>
    <scope>NUCLEOTIDE SEQUENCE</scope>
    <source>
        <strain evidence="11">92-2</strain>
    </source>
</reference>
<evidence type="ECO:0000256" key="8">
    <source>
        <dbReference type="ARBA" id="ARBA00023143"/>
    </source>
</evidence>
<dbReference type="GO" id="GO:0006605">
    <property type="term" value="P:protein targeting"/>
    <property type="evidence" value="ECO:0007669"/>
    <property type="project" value="UniProtKB-UniRule"/>
</dbReference>
<evidence type="ECO:0000256" key="5">
    <source>
        <dbReference type="ARBA" id="ARBA00022692"/>
    </source>
</evidence>
<evidence type="ECO:0000256" key="1">
    <source>
        <dbReference type="ARBA" id="ARBA00002578"/>
    </source>
</evidence>
<dbReference type="GO" id="GO:0009425">
    <property type="term" value="C:bacterial-type flagellum basal body"/>
    <property type="evidence" value="ECO:0007669"/>
    <property type="project" value="UniProtKB-SubCell"/>
</dbReference>
<organism evidence="11">
    <name type="scientific">uncultured Desulfovibrio sp</name>
    <dbReference type="NCBI Taxonomy" id="167968"/>
    <lineage>
        <taxon>Bacteria</taxon>
        <taxon>Pseudomonadati</taxon>
        <taxon>Thermodesulfobacteriota</taxon>
        <taxon>Desulfovibrionia</taxon>
        <taxon>Desulfovibrionales</taxon>
        <taxon>Desulfovibrionaceae</taxon>
        <taxon>Desulfovibrio</taxon>
        <taxon>environmental samples</taxon>
    </lineage>
</organism>
<accession>A0A212JL62</accession>
<feature type="transmembrane region" description="Helical" evidence="10">
    <location>
        <begin position="146"/>
        <end position="169"/>
    </location>
</feature>
<keyword evidence="4 10" id="KW-1003">Cell membrane</keyword>
<name>A0A212JL62_9BACT</name>
<evidence type="ECO:0000256" key="9">
    <source>
        <dbReference type="NCBIfam" id="TIGR01400"/>
    </source>
</evidence>
<dbReference type="GO" id="GO:0005886">
    <property type="term" value="C:plasma membrane"/>
    <property type="evidence" value="ECO:0007669"/>
    <property type="project" value="UniProtKB-SubCell"/>
</dbReference>
<protein>
    <recommendedName>
        <fullName evidence="3 9">Flagellar biosynthetic protein FliR</fullName>
    </recommendedName>
</protein>
<keyword evidence="11" id="KW-0282">Flagellum</keyword>
<feature type="transmembrane region" description="Helical" evidence="10">
    <location>
        <begin position="123"/>
        <end position="140"/>
    </location>
</feature>
<feature type="transmembrane region" description="Helical" evidence="10">
    <location>
        <begin position="181"/>
        <end position="204"/>
    </location>
</feature>
<gene>
    <name evidence="11" type="ORF">KM92DES2_11319</name>
</gene>
<dbReference type="EMBL" id="FLUP01000001">
    <property type="protein sequence ID" value="SBW00150.1"/>
    <property type="molecule type" value="Genomic_DNA"/>
</dbReference>
<feature type="transmembrane region" description="Helical" evidence="10">
    <location>
        <begin position="43"/>
        <end position="66"/>
    </location>
</feature>
<feature type="transmembrane region" description="Helical" evidence="10">
    <location>
        <begin position="78"/>
        <end position="102"/>
    </location>
</feature>
<dbReference type="PANTHER" id="PTHR30065:SF1">
    <property type="entry name" value="SURFACE PRESENTATION OF ANTIGENS PROTEIN SPAR"/>
    <property type="match status" value="1"/>
</dbReference>
<dbReference type="PRINTS" id="PR00953">
    <property type="entry name" value="TYPE3IMRPROT"/>
</dbReference>
<keyword evidence="11" id="KW-0966">Cell projection</keyword>
<dbReference type="Pfam" id="PF01311">
    <property type="entry name" value="Bac_export_1"/>
    <property type="match status" value="1"/>
</dbReference>
<evidence type="ECO:0000256" key="7">
    <source>
        <dbReference type="ARBA" id="ARBA00023136"/>
    </source>
</evidence>
<evidence type="ECO:0000256" key="3">
    <source>
        <dbReference type="ARBA" id="ARBA00021717"/>
    </source>
</evidence>
<dbReference type="InterPro" id="IPR002010">
    <property type="entry name" value="T3SS_IM_R"/>
</dbReference>
<feature type="transmembrane region" description="Helical" evidence="10">
    <location>
        <begin position="12"/>
        <end position="31"/>
    </location>
</feature>
<dbReference type="NCBIfam" id="TIGR01400">
    <property type="entry name" value="fliR"/>
    <property type="match status" value="1"/>
</dbReference>
<keyword evidence="8 10" id="KW-0975">Bacterial flagellum</keyword>
<dbReference type="InterPro" id="IPR006303">
    <property type="entry name" value="FliR"/>
</dbReference>
<keyword evidence="7 10" id="KW-0472">Membrane</keyword>
<dbReference type="RefSeq" id="WP_022657594.1">
    <property type="nucleotide sequence ID" value="NZ_CABUEN010000001.1"/>
</dbReference>
<comment type="function">
    <text evidence="1 10">Role in flagellar biosynthesis.</text>
</comment>
<dbReference type="AlphaFoldDB" id="A0A212JL62"/>
<evidence type="ECO:0000256" key="2">
    <source>
        <dbReference type="ARBA" id="ARBA00009772"/>
    </source>
</evidence>